<feature type="region of interest" description="Disordered" evidence="1">
    <location>
        <begin position="205"/>
        <end position="229"/>
    </location>
</feature>
<sequence>MTTTSMIFEDRGCAIVTDEDIEALGERVGAFLRAAMPGDAKAKVIARRYAVSISTAEKWLAGSPPGVKWLAMLINDLGAPFVRHVFEPLLGEASLSQRADRLVADMELLRKDLAHVDAATQRTLDLARAGDSVDGAGAGQRGLSPVAASGSDGRTRDQAAPARPDRLTGAARGLGVWLAGLALGLALADGGGWVPVPDDQAAQPIMQRAPRGGQQGRSLRLRQGREFDI</sequence>
<evidence type="ECO:0000313" key="3">
    <source>
        <dbReference type="Proteomes" id="UP000295399"/>
    </source>
</evidence>
<evidence type="ECO:0000256" key="1">
    <source>
        <dbReference type="SAM" id="MobiDB-lite"/>
    </source>
</evidence>
<evidence type="ECO:0000313" key="2">
    <source>
        <dbReference type="EMBL" id="TCP29701.1"/>
    </source>
</evidence>
<protein>
    <submittedName>
        <fullName evidence="2">Uncharacterized protein</fullName>
    </submittedName>
</protein>
<organism evidence="2 3">
    <name type="scientific">Rhodothalassium salexigens DSM 2132</name>
    <dbReference type="NCBI Taxonomy" id="1188247"/>
    <lineage>
        <taxon>Bacteria</taxon>
        <taxon>Pseudomonadati</taxon>
        <taxon>Pseudomonadota</taxon>
        <taxon>Alphaproteobacteria</taxon>
        <taxon>Rhodothalassiales</taxon>
        <taxon>Rhodothalassiaceae</taxon>
        <taxon>Rhodothalassium</taxon>
    </lineage>
</organism>
<feature type="region of interest" description="Disordered" evidence="1">
    <location>
        <begin position="135"/>
        <end position="165"/>
    </location>
</feature>
<gene>
    <name evidence="2" type="ORF">EV659_11811</name>
</gene>
<proteinExistence type="predicted"/>
<dbReference type="Proteomes" id="UP000295399">
    <property type="component" value="Unassembled WGS sequence"/>
</dbReference>
<dbReference type="InParanoid" id="A0A4R2P6T2"/>
<accession>A0A4R2P6T2</accession>
<keyword evidence="3" id="KW-1185">Reference proteome</keyword>
<comment type="caution">
    <text evidence="2">The sequence shown here is derived from an EMBL/GenBank/DDBJ whole genome shotgun (WGS) entry which is preliminary data.</text>
</comment>
<dbReference type="RefSeq" id="WP_132709588.1">
    <property type="nucleotide sequence ID" value="NZ_JACIGF010000018.1"/>
</dbReference>
<reference evidence="2 3" key="1">
    <citation type="submission" date="2019-03" db="EMBL/GenBank/DDBJ databases">
        <title>Genomic Encyclopedia of Type Strains, Phase IV (KMG-IV): sequencing the most valuable type-strain genomes for metagenomic binning, comparative biology and taxonomic classification.</title>
        <authorList>
            <person name="Goeker M."/>
        </authorList>
    </citation>
    <scope>NUCLEOTIDE SEQUENCE [LARGE SCALE GENOMIC DNA]</scope>
    <source>
        <strain evidence="2 3">DSM 2132</strain>
    </source>
</reference>
<dbReference type="OrthoDB" id="7307364at2"/>
<name>A0A4R2P6T2_RHOSA</name>
<dbReference type="AlphaFoldDB" id="A0A4R2P6T2"/>
<dbReference type="EMBL" id="SLXO01000018">
    <property type="protein sequence ID" value="TCP29701.1"/>
    <property type="molecule type" value="Genomic_DNA"/>
</dbReference>